<reference evidence="1 2" key="1">
    <citation type="journal article" date="2013" name="Nature">
        <title>Insights into bilaterian evolution from three spiralian genomes.</title>
        <authorList>
            <person name="Simakov O."/>
            <person name="Marletaz F."/>
            <person name="Cho S.J."/>
            <person name="Edsinger-Gonzales E."/>
            <person name="Havlak P."/>
            <person name="Hellsten U."/>
            <person name="Kuo D.H."/>
            <person name="Larsson T."/>
            <person name="Lv J."/>
            <person name="Arendt D."/>
            <person name="Savage R."/>
            <person name="Osoegawa K."/>
            <person name="de Jong P."/>
            <person name="Grimwood J."/>
            <person name="Chapman J.A."/>
            <person name="Shapiro H."/>
            <person name="Aerts A."/>
            <person name="Otillar R.P."/>
            <person name="Terry A.Y."/>
            <person name="Boore J.L."/>
            <person name="Grigoriev I.V."/>
            <person name="Lindberg D.R."/>
            <person name="Seaver E.C."/>
            <person name="Weisblat D.A."/>
            <person name="Putnam N.H."/>
            <person name="Rokhsar D.S."/>
        </authorList>
    </citation>
    <scope>NUCLEOTIDE SEQUENCE [LARGE SCALE GENOMIC DNA]</scope>
</reference>
<proteinExistence type="predicted"/>
<dbReference type="HOGENOM" id="CLU_1322232_0_0_1"/>
<sequence>MKLQELQEKKSLLNERKELVLKKIGPILSIEEFFIKKSVIDSLENREIFQLVNDIHNLELKSLELDEKLKIVEIEKEVKDILKSFQTSDDKVSDRSSHLSDWYKELECLKPDGDCTIDYIKYNKPELKFNILYKGISVMISIQEIKQNESSHSNYKVKSDIFLENLEEKSKEFLVAMLPVDNLITFIKSEMEEDILPYISCDLTVTED</sequence>
<dbReference type="RefSeq" id="XP_009046388.1">
    <property type="nucleotide sequence ID" value="XM_009048140.1"/>
</dbReference>
<dbReference type="OrthoDB" id="6121649at2759"/>
<dbReference type="KEGG" id="lgi:LOTGIDRAFT_156871"/>
<dbReference type="AlphaFoldDB" id="V4AYY4"/>
<organism evidence="1 2">
    <name type="scientific">Lottia gigantea</name>
    <name type="common">Giant owl limpet</name>
    <dbReference type="NCBI Taxonomy" id="225164"/>
    <lineage>
        <taxon>Eukaryota</taxon>
        <taxon>Metazoa</taxon>
        <taxon>Spiralia</taxon>
        <taxon>Lophotrochozoa</taxon>
        <taxon>Mollusca</taxon>
        <taxon>Gastropoda</taxon>
        <taxon>Patellogastropoda</taxon>
        <taxon>Lottioidea</taxon>
        <taxon>Lottiidae</taxon>
        <taxon>Lottia</taxon>
    </lineage>
</organism>
<name>V4AYY4_LOTGI</name>
<dbReference type="EMBL" id="KB200129">
    <property type="protein sequence ID" value="ESP02918.1"/>
    <property type="molecule type" value="Genomic_DNA"/>
</dbReference>
<dbReference type="Proteomes" id="UP000030746">
    <property type="component" value="Unassembled WGS sequence"/>
</dbReference>
<accession>V4AYY4</accession>
<dbReference type="GeneID" id="20237131"/>
<protein>
    <submittedName>
        <fullName evidence="1">Uncharacterized protein</fullName>
    </submittedName>
</protein>
<evidence type="ECO:0000313" key="1">
    <source>
        <dbReference type="EMBL" id="ESP02918.1"/>
    </source>
</evidence>
<dbReference type="CTD" id="20237131"/>
<gene>
    <name evidence="1" type="ORF">LOTGIDRAFT_156871</name>
</gene>
<evidence type="ECO:0000313" key="2">
    <source>
        <dbReference type="Proteomes" id="UP000030746"/>
    </source>
</evidence>
<keyword evidence="2" id="KW-1185">Reference proteome</keyword>
<dbReference type="OMA" id="WTEKLND"/>